<dbReference type="GO" id="GO:0051603">
    <property type="term" value="P:proteolysis involved in protein catabolic process"/>
    <property type="evidence" value="ECO:0007669"/>
    <property type="project" value="TreeGrafter"/>
</dbReference>
<keyword evidence="1 6" id="KW-0645">Protease</keyword>
<keyword evidence="2" id="KW-0479">Metal-binding</keyword>
<keyword evidence="10" id="KW-1185">Reference proteome</keyword>
<dbReference type="CDD" id="cd07331">
    <property type="entry name" value="M48C_Oma1_like"/>
    <property type="match status" value="1"/>
</dbReference>
<gene>
    <name evidence="9" type="ORF">SAMN05216217_10341</name>
</gene>
<dbReference type="GO" id="GO:0016020">
    <property type="term" value="C:membrane"/>
    <property type="evidence" value="ECO:0007669"/>
    <property type="project" value="TreeGrafter"/>
</dbReference>
<dbReference type="InterPro" id="IPR001915">
    <property type="entry name" value="Peptidase_M48"/>
</dbReference>
<proteinExistence type="inferred from homology"/>
<feature type="signal peptide" evidence="7">
    <location>
        <begin position="1"/>
        <end position="17"/>
    </location>
</feature>
<dbReference type="OrthoDB" id="9810445at2"/>
<dbReference type="PROSITE" id="PS51257">
    <property type="entry name" value="PROKAR_LIPOPROTEIN"/>
    <property type="match status" value="1"/>
</dbReference>
<evidence type="ECO:0000259" key="8">
    <source>
        <dbReference type="Pfam" id="PF01435"/>
    </source>
</evidence>
<evidence type="ECO:0000313" key="10">
    <source>
        <dbReference type="Proteomes" id="UP000243629"/>
    </source>
</evidence>
<evidence type="ECO:0000256" key="7">
    <source>
        <dbReference type="SAM" id="SignalP"/>
    </source>
</evidence>
<evidence type="ECO:0000256" key="6">
    <source>
        <dbReference type="RuleBase" id="RU003983"/>
    </source>
</evidence>
<evidence type="ECO:0000256" key="3">
    <source>
        <dbReference type="ARBA" id="ARBA00022801"/>
    </source>
</evidence>
<evidence type="ECO:0000313" key="9">
    <source>
        <dbReference type="EMBL" id="SFM30441.1"/>
    </source>
</evidence>
<organism evidence="9 10">
    <name type="scientific">Halopseudomonas yangmingensis</name>
    <dbReference type="NCBI Taxonomy" id="1720063"/>
    <lineage>
        <taxon>Bacteria</taxon>
        <taxon>Pseudomonadati</taxon>
        <taxon>Pseudomonadota</taxon>
        <taxon>Gammaproteobacteria</taxon>
        <taxon>Pseudomonadales</taxon>
        <taxon>Pseudomonadaceae</taxon>
        <taxon>Halopseudomonas</taxon>
    </lineage>
</organism>
<accession>A0A1I4PRB9</accession>
<keyword evidence="4 6" id="KW-0862">Zinc</keyword>
<dbReference type="AlphaFoldDB" id="A0A1I4PRB9"/>
<comment type="similarity">
    <text evidence="6">Belongs to the peptidase M48 family.</text>
</comment>
<comment type="cofactor">
    <cofactor evidence="6">
        <name>Zn(2+)</name>
        <dbReference type="ChEBI" id="CHEBI:29105"/>
    </cofactor>
    <text evidence="6">Binds 1 zinc ion per subunit.</text>
</comment>
<feature type="domain" description="Peptidase M48" evidence="8">
    <location>
        <begin position="76"/>
        <end position="257"/>
    </location>
</feature>
<evidence type="ECO:0000256" key="1">
    <source>
        <dbReference type="ARBA" id="ARBA00022670"/>
    </source>
</evidence>
<dbReference type="STRING" id="1720063.SAMN05216217_10341"/>
<keyword evidence="5 6" id="KW-0482">Metalloprotease</keyword>
<reference evidence="10" key="1">
    <citation type="submission" date="2016-10" db="EMBL/GenBank/DDBJ databases">
        <authorList>
            <person name="Varghese N."/>
            <person name="Submissions S."/>
        </authorList>
    </citation>
    <scope>NUCLEOTIDE SEQUENCE [LARGE SCALE GENOMIC DNA]</scope>
    <source>
        <strain evidence="10">DSM 24213</strain>
    </source>
</reference>
<evidence type="ECO:0000256" key="5">
    <source>
        <dbReference type="ARBA" id="ARBA00023049"/>
    </source>
</evidence>
<dbReference type="RefSeq" id="WP_093473241.1">
    <property type="nucleotide sequence ID" value="NZ_FOUI01000003.1"/>
</dbReference>
<dbReference type="PANTHER" id="PTHR22726:SF1">
    <property type="entry name" value="METALLOENDOPEPTIDASE OMA1, MITOCHONDRIAL"/>
    <property type="match status" value="1"/>
</dbReference>
<dbReference type="EMBL" id="FOUI01000003">
    <property type="protein sequence ID" value="SFM30441.1"/>
    <property type="molecule type" value="Genomic_DNA"/>
</dbReference>
<evidence type="ECO:0000256" key="2">
    <source>
        <dbReference type="ARBA" id="ARBA00022723"/>
    </source>
</evidence>
<dbReference type="InterPro" id="IPR051156">
    <property type="entry name" value="Mito/Outer_Membr_Metalloprot"/>
</dbReference>
<dbReference type="PANTHER" id="PTHR22726">
    <property type="entry name" value="METALLOENDOPEPTIDASE OMA1"/>
    <property type="match status" value="1"/>
</dbReference>
<dbReference type="GO" id="GO:0004222">
    <property type="term" value="F:metalloendopeptidase activity"/>
    <property type="evidence" value="ECO:0007669"/>
    <property type="project" value="InterPro"/>
</dbReference>
<sequence>MRLLASATLLCSLLLVGCETVQTTQGGAVGVQRQQFMFSALSSAEVDRMAAESYAKMLEEARAKKVLNTDAAMLKRLRRIADDLIPQVVHFRPDAVNWAWEVNLIKNDQLNASCMPGGKILFYTGIVEKLKLTDDEIAQIMGHEIAHALREHGREAISRAYTTQLGTSVAGALLGLGEGGKQMADMAVQYGLNLPNSRANETEADLIGLELAARAGYNPQAAVSLWQKMGSASQGQPPAFLSTHPSSSGRIQNLQATIPRVQPLYEAARR</sequence>
<name>A0A1I4PRB9_9GAMM</name>
<dbReference type="Gene3D" id="3.30.2010.10">
    <property type="entry name" value="Metalloproteases ('zincins'), catalytic domain"/>
    <property type="match status" value="1"/>
</dbReference>
<keyword evidence="3 6" id="KW-0378">Hydrolase</keyword>
<feature type="chain" id="PRO_5017456358" evidence="7">
    <location>
        <begin position="18"/>
        <end position="270"/>
    </location>
</feature>
<dbReference type="GO" id="GO:0046872">
    <property type="term" value="F:metal ion binding"/>
    <property type="evidence" value="ECO:0007669"/>
    <property type="project" value="UniProtKB-KW"/>
</dbReference>
<dbReference type="Proteomes" id="UP000243629">
    <property type="component" value="Unassembled WGS sequence"/>
</dbReference>
<keyword evidence="7" id="KW-0732">Signal</keyword>
<dbReference type="Pfam" id="PF01435">
    <property type="entry name" value="Peptidase_M48"/>
    <property type="match status" value="1"/>
</dbReference>
<protein>
    <submittedName>
        <fullName evidence="9">Peptidase family M48</fullName>
    </submittedName>
</protein>
<evidence type="ECO:0000256" key="4">
    <source>
        <dbReference type="ARBA" id="ARBA00022833"/>
    </source>
</evidence>